<dbReference type="EMBL" id="ASHM01087796">
    <property type="protein sequence ID" value="PNX62453.1"/>
    <property type="molecule type" value="Genomic_DNA"/>
</dbReference>
<dbReference type="SUPFAM" id="SSF50814">
    <property type="entry name" value="Lipocalins"/>
    <property type="match status" value="1"/>
</dbReference>
<protein>
    <submittedName>
        <fullName evidence="1">Chloroplastic lipocalin</fullName>
    </submittedName>
</protein>
<reference evidence="1 2" key="1">
    <citation type="journal article" date="2014" name="Am. J. Bot.">
        <title>Genome assembly and annotation for red clover (Trifolium pratense; Fabaceae).</title>
        <authorList>
            <person name="Istvanek J."/>
            <person name="Jaros M."/>
            <person name="Krenek A."/>
            <person name="Repkova J."/>
        </authorList>
    </citation>
    <scope>NUCLEOTIDE SEQUENCE [LARGE SCALE GENOMIC DNA]</scope>
    <source>
        <strain evidence="2">cv. Tatra</strain>
        <tissue evidence="1">Young leaves</tissue>
    </source>
</reference>
<organism evidence="1 2">
    <name type="scientific">Trifolium pratense</name>
    <name type="common">Red clover</name>
    <dbReference type="NCBI Taxonomy" id="57577"/>
    <lineage>
        <taxon>Eukaryota</taxon>
        <taxon>Viridiplantae</taxon>
        <taxon>Streptophyta</taxon>
        <taxon>Embryophyta</taxon>
        <taxon>Tracheophyta</taxon>
        <taxon>Spermatophyta</taxon>
        <taxon>Magnoliopsida</taxon>
        <taxon>eudicotyledons</taxon>
        <taxon>Gunneridae</taxon>
        <taxon>Pentapetalae</taxon>
        <taxon>rosids</taxon>
        <taxon>fabids</taxon>
        <taxon>Fabales</taxon>
        <taxon>Fabaceae</taxon>
        <taxon>Papilionoideae</taxon>
        <taxon>50 kb inversion clade</taxon>
        <taxon>NPAAA clade</taxon>
        <taxon>Hologalegina</taxon>
        <taxon>IRL clade</taxon>
        <taxon>Trifolieae</taxon>
        <taxon>Trifolium</taxon>
    </lineage>
</organism>
<sequence length="56" mass="6533">MEKTETPLEMQEMIREKCFLRFPTLPFIPKLPYDVIATDYDNFALVSGAKDTCFVQ</sequence>
<evidence type="ECO:0000313" key="1">
    <source>
        <dbReference type="EMBL" id="PNX62453.1"/>
    </source>
</evidence>
<proteinExistence type="predicted"/>
<gene>
    <name evidence="1" type="ORF">L195_g052992</name>
</gene>
<comment type="caution">
    <text evidence="1">The sequence shown here is derived from an EMBL/GenBank/DDBJ whole genome shotgun (WGS) entry which is preliminary data.</text>
</comment>
<dbReference type="STRING" id="57577.A0A2K3K863"/>
<reference evidence="1 2" key="2">
    <citation type="journal article" date="2017" name="Front. Plant Sci.">
        <title>Gene Classification and Mining of Molecular Markers Useful in Red Clover (Trifolium pratense) Breeding.</title>
        <authorList>
            <person name="Istvanek J."/>
            <person name="Dluhosova J."/>
            <person name="Dluhos P."/>
            <person name="Patkova L."/>
            <person name="Nedelnik J."/>
            <person name="Repkova J."/>
        </authorList>
    </citation>
    <scope>NUCLEOTIDE SEQUENCE [LARGE SCALE GENOMIC DNA]</scope>
    <source>
        <strain evidence="2">cv. Tatra</strain>
        <tissue evidence="1">Young leaves</tissue>
    </source>
</reference>
<dbReference type="InterPro" id="IPR012674">
    <property type="entry name" value="Calycin"/>
</dbReference>
<name>A0A2K3K863_TRIPR</name>
<accession>A0A2K3K863</accession>
<evidence type="ECO:0000313" key="2">
    <source>
        <dbReference type="Proteomes" id="UP000236291"/>
    </source>
</evidence>
<dbReference type="Gene3D" id="2.40.128.20">
    <property type="match status" value="1"/>
</dbReference>
<feature type="non-terminal residue" evidence="1">
    <location>
        <position position="56"/>
    </location>
</feature>
<dbReference type="AlphaFoldDB" id="A0A2K3K863"/>
<dbReference type="Proteomes" id="UP000236291">
    <property type="component" value="Unassembled WGS sequence"/>
</dbReference>